<reference evidence="3" key="1">
    <citation type="journal article" date="2019" name="Int. J. Syst. Evol. Microbiol.">
        <title>The Global Catalogue of Microorganisms (GCM) 10K type strain sequencing project: providing services to taxonomists for standard genome sequencing and annotation.</title>
        <authorList>
            <consortium name="The Broad Institute Genomics Platform"/>
            <consortium name="The Broad Institute Genome Sequencing Center for Infectious Disease"/>
            <person name="Wu L."/>
            <person name="Ma J."/>
        </authorList>
    </citation>
    <scope>NUCLEOTIDE SEQUENCE [LARGE SCALE GENOMIC DNA]</scope>
    <source>
        <strain evidence="3">JCM 17919</strain>
    </source>
</reference>
<proteinExistence type="predicted"/>
<dbReference type="InterPro" id="IPR011083">
    <property type="entry name" value="Phage_tail_collar_dom"/>
</dbReference>
<accession>A0ABP8GG52</accession>
<comment type="caution">
    <text evidence="2">The sequence shown here is derived from an EMBL/GenBank/DDBJ whole genome shotgun (WGS) entry which is preliminary data.</text>
</comment>
<dbReference type="InterPro" id="IPR037053">
    <property type="entry name" value="Phage_tail_collar_dom_sf"/>
</dbReference>
<evidence type="ECO:0000259" key="1">
    <source>
        <dbReference type="Pfam" id="PF07484"/>
    </source>
</evidence>
<organism evidence="2 3">
    <name type="scientific">Flaviaesturariibacter amylovorans</name>
    <dbReference type="NCBI Taxonomy" id="1084520"/>
    <lineage>
        <taxon>Bacteria</taxon>
        <taxon>Pseudomonadati</taxon>
        <taxon>Bacteroidota</taxon>
        <taxon>Chitinophagia</taxon>
        <taxon>Chitinophagales</taxon>
        <taxon>Chitinophagaceae</taxon>
        <taxon>Flaviaestuariibacter</taxon>
    </lineage>
</organism>
<dbReference type="SUPFAM" id="SSF88874">
    <property type="entry name" value="Receptor-binding domain of short tail fibre protein gp12"/>
    <property type="match status" value="1"/>
</dbReference>
<name>A0ABP8GG52_9BACT</name>
<sequence length="194" mass="19784">MDPFIGEIKIFGGNFAPRGWAMCQGQLLSIAQNSALFSLLGTMYGGDGVTTFGLPDLRGRTAIGMGQAPGLTNRSQGEMAGTENVSLVSTQIPMHAHPIDGNAHATLNVYNGNADIDAPVAGASLATVNTGGRGASAYATFFSGGTTNTALAASSVGMSGNTGVAGGSQPHDNMQPYLALNYIIALQGIYPSRD</sequence>
<keyword evidence="3" id="KW-1185">Reference proteome</keyword>
<evidence type="ECO:0000313" key="3">
    <source>
        <dbReference type="Proteomes" id="UP001501725"/>
    </source>
</evidence>
<gene>
    <name evidence="2" type="ORF">GCM10023184_10130</name>
</gene>
<evidence type="ECO:0000313" key="2">
    <source>
        <dbReference type="EMBL" id="GAA4323356.1"/>
    </source>
</evidence>
<dbReference type="Gene3D" id="3.90.1340.10">
    <property type="entry name" value="Phage tail collar domain"/>
    <property type="match status" value="1"/>
</dbReference>
<dbReference type="EMBL" id="BAABGY010000004">
    <property type="protein sequence ID" value="GAA4323356.1"/>
    <property type="molecule type" value="Genomic_DNA"/>
</dbReference>
<dbReference type="Proteomes" id="UP001501725">
    <property type="component" value="Unassembled WGS sequence"/>
</dbReference>
<feature type="domain" description="Phage tail collar" evidence="1">
    <location>
        <begin position="6"/>
        <end position="61"/>
    </location>
</feature>
<dbReference type="RefSeq" id="WP_345253898.1">
    <property type="nucleotide sequence ID" value="NZ_BAABGY010000004.1"/>
</dbReference>
<dbReference type="Pfam" id="PF07484">
    <property type="entry name" value="Collar"/>
    <property type="match status" value="1"/>
</dbReference>
<protein>
    <submittedName>
        <fullName evidence="2">Tail fiber protein</fullName>
    </submittedName>
</protein>